<reference evidence="1 2" key="1">
    <citation type="submission" date="2016-02" db="EMBL/GenBank/DDBJ databases">
        <title>Genome analysis of coral dinoflagellate symbionts highlights evolutionary adaptations to a symbiotic lifestyle.</title>
        <authorList>
            <person name="Aranda M."/>
            <person name="Li Y."/>
            <person name="Liew Y.J."/>
            <person name="Baumgarten S."/>
            <person name="Simakov O."/>
            <person name="Wilson M."/>
            <person name="Piel J."/>
            <person name="Ashoor H."/>
            <person name="Bougouffa S."/>
            <person name="Bajic V.B."/>
            <person name="Ryu T."/>
            <person name="Ravasi T."/>
            <person name="Bayer T."/>
            <person name="Micklem G."/>
            <person name="Kim H."/>
            <person name="Bhak J."/>
            <person name="Lajeunesse T.C."/>
            <person name="Voolstra C.R."/>
        </authorList>
    </citation>
    <scope>NUCLEOTIDE SEQUENCE [LARGE SCALE GENOMIC DNA]</scope>
    <source>
        <strain evidence="1 2">CCMP2467</strain>
    </source>
</reference>
<gene>
    <name evidence="1" type="ORF">AK812_SmicGene1821</name>
</gene>
<keyword evidence="2" id="KW-1185">Reference proteome</keyword>
<dbReference type="Proteomes" id="UP000186817">
    <property type="component" value="Unassembled WGS sequence"/>
</dbReference>
<dbReference type="EMBL" id="LSRX01000020">
    <property type="protein sequence ID" value="OLQ14034.1"/>
    <property type="molecule type" value="Genomic_DNA"/>
</dbReference>
<organism evidence="1 2">
    <name type="scientific">Symbiodinium microadriaticum</name>
    <name type="common">Dinoflagellate</name>
    <name type="synonym">Zooxanthella microadriatica</name>
    <dbReference type="NCBI Taxonomy" id="2951"/>
    <lineage>
        <taxon>Eukaryota</taxon>
        <taxon>Sar</taxon>
        <taxon>Alveolata</taxon>
        <taxon>Dinophyceae</taxon>
        <taxon>Suessiales</taxon>
        <taxon>Symbiodiniaceae</taxon>
        <taxon>Symbiodinium</taxon>
    </lineage>
</organism>
<name>A0A1Q9F2W2_SYMMI</name>
<sequence>MACEACAGVVPCMAAGPPSEAEESWAQLPGLEKTEGEACAGVVPCMAAGPPSEAEELLLWEDITASLRGAAEVDAAVLRLKLVLQLHRHGQGPPDGWNPEVEIDGCEQLRIHV</sequence>
<evidence type="ECO:0000313" key="2">
    <source>
        <dbReference type="Proteomes" id="UP000186817"/>
    </source>
</evidence>
<protein>
    <submittedName>
        <fullName evidence="1">Uncharacterized protein</fullName>
    </submittedName>
</protein>
<dbReference type="OrthoDB" id="10487703at2759"/>
<proteinExistence type="predicted"/>
<accession>A0A1Q9F2W2</accession>
<evidence type="ECO:0000313" key="1">
    <source>
        <dbReference type="EMBL" id="OLQ14034.1"/>
    </source>
</evidence>
<dbReference type="AlphaFoldDB" id="A0A1Q9F2W2"/>
<comment type="caution">
    <text evidence="1">The sequence shown here is derived from an EMBL/GenBank/DDBJ whole genome shotgun (WGS) entry which is preliminary data.</text>
</comment>